<feature type="transmembrane region" description="Helical" evidence="6">
    <location>
        <begin position="152"/>
        <end position="173"/>
    </location>
</feature>
<feature type="transmembrane region" description="Helical" evidence="6">
    <location>
        <begin position="38"/>
        <end position="59"/>
    </location>
</feature>
<dbReference type="RefSeq" id="WP_146320471.1">
    <property type="nucleotide sequence ID" value="NZ_CP042305.1"/>
</dbReference>
<keyword evidence="4 6" id="KW-0472">Membrane</keyword>
<evidence type="ECO:0000256" key="2">
    <source>
        <dbReference type="ARBA" id="ARBA00022692"/>
    </source>
</evidence>
<keyword evidence="6" id="KW-1003">Cell membrane</keyword>
<dbReference type="AlphaFoldDB" id="A0A5B8M354"/>
<dbReference type="GO" id="GO:0140359">
    <property type="term" value="F:ABC-type transporter activity"/>
    <property type="evidence" value="ECO:0007669"/>
    <property type="project" value="InterPro"/>
</dbReference>
<organism evidence="8 9">
    <name type="scientific">Humibacter ginsenosidimutans</name>
    <dbReference type="NCBI Taxonomy" id="2599293"/>
    <lineage>
        <taxon>Bacteria</taxon>
        <taxon>Bacillati</taxon>
        <taxon>Actinomycetota</taxon>
        <taxon>Actinomycetes</taxon>
        <taxon>Micrococcales</taxon>
        <taxon>Microbacteriaceae</taxon>
        <taxon>Humibacter</taxon>
    </lineage>
</organism>
<dbReference type="InterPro" id="IPR047817">
    <property type="entry name" value="ABC2_TM_bact-type"/>
</dbReference>
<dbReference type="InterPro" id="IPR013525">
    <property type="entry name" value="ABC2_TM"/>
</dbReference>
<evidence type="ECO:0000256" key="4">
    <source>
        <dbReference type="ARBA" id="ARBA00023136"/>
    </source>
</evidence>
<gene>
    <name evidence="8" type="ORF">FPZ11_09825</name>
</gene>
<evidence type="ECO:0000256" key="5">
    <source>
        <dbReference type="ARBA" id="ARBA00023251"/>
    </source>
</evidence>
<keyword evidence="3 6" id="KW-1133">Transmembrane helix</keyword>
<dbReference type="PIRSF" id="PIRSF006648">
    <property type="entry name" value="DrrB"/>
    <property type="match status" value="1"/>
</dbReference>
<feature type="transmembrane region" description="Helical" evidence="6">
    <location>
        <begin position="71"/>
        <end position="93"/>
    </location>
</feature>
<dbReference type="Proteomes" id="UP000320216">
    <property type="component" value="Chromosome"/>
</dbReference>
<feature type="transmembrane region" description="Helical" evidence="6">
    <location>
        <begin position="243"/>
        <end position="262"/>
    </location>
</feature>
<feature type="domain" description="ABC transmembrane type-2" evidence="7">
    <location>
        <begin position="39"/>
        <end position="271"/>
    </location>
</feature>
<name>A0A5B8M354_9MICO</name>
<keyword evidence="9" id="KW-1185">Reference proteome</keyword>
<feature type="transmembrane region" description="Helical" evidence="6">
    <location>
        <begin position="185"/>
        <end position="206"/>
    </location>
</feature>
<evidence type="ECO:0000256" key="3">
    <source>
        <dbReference type="ARBA" id="ARBA00022989"/>
    </source>
</evidence>
<proteinExistence type="inferred from homology"/>
<dbReference type="GO" id="GO:0046677">
    <property type="term" value="P:response to antibiotic"/>
    <property type="evidence" value="ECO:0007669"/>
    <property type="project" value="UniProtKB-KW"/>
</dbReference>
<dbReference type="EMBL" id="CP042305">
    <property type="protein sequence ID" value="QDZ15027.1"/>
    <property type="molecule type" value="Genomic_DNA"/>
</dbReference>
<evidence type="ECO:0000256" key="1">
    <source>
        <dbReference type="ARBA" id="ARBA00004141"/>
    </source>
</evidence>
<keyword evidence="6" id="KW-0813">Transport</keyword>
<dbReference type="InterPro" id="IPR000412">
    <property type="entry name" value="ABC_2_transport"/>
</dbReference>
<comment type="similarity">
    <text evidence="6">Belongs to the ABC-2 integral membrane protein family.</text>
</comment>
<dbReference type="GO" id="GO:0043190">
    <property type="term" value="C:ATP-binding cassette (ABC) transporter complex"/>
    <property type="evidence" value="ECO:0007669"/>
    <property type="project" value="InterPro"/>
</dbReference>
<keyword evidence="2 6" id="KW-0812">Transmembrane</keyword>
<keyword evidence="5" id="KW-0046">Antibiotic resistance</keyword>
<dbReference type="PROSITE" id="PS51012">
    <property type="entry name" value="ABC_TM2"/>
    <property type="match status" value="1"/>
</dbReference>
<dbReference type="PANTHER" id="PTHR43229">
    <property type="entry name" value="NODULATION PROTEIN J"/>
    <property type="match status" value="1"/>
</dbReference>
<dbReference type="PRINTS" id="PR00164">
    <property type="entry name" value="ABC2TRNSPORT"/>
</dbReference>
<accession>A0A5B8M354</accession>
<sequence>MTATALTQTVPSHPVRAAWLTQTGQITLRWLINVRRQVWGAAFSLVQPIVWILLFGQVFSSLSTLPGFGDAGYVTFLVPGVLMMTVLYSGAWAGTGYIDDMKSGVMDQLLTAPVARSAIITGQLVQQLLICLAQSIVVLFIGWLGGATYPGGVGGMALALLAALLLATIFCSLSTAAALTARNQVALIGISQIVVLPVTFLSTTMMPASLMPQWVQNVSTYNPMTWAVDLARTTLAGTTDASALLHVGGLVVLAVLAFVWSVRALRGYQRSL</sequence>
<dbReference type="PANTHER" id="PTHR43229:SF2">
    <property type="entry name" value="NODULATION PROTEIN J"/>
    <property type="match status" value="1"/>
</dbReference>
<evidence type="ECO:0000313" key="8">
    <source>
        <dbReference type="EMBL" id="QDZ15027.1"/>
    </source>
</evidence>
<evidence type="ECO:0000256" key="6">
    <source>
        <dbReference type="RuleBase" id="RU361157"/>
    </source>
</evidence>
<evidence type="ECO:0000313" key="9">
    <source>
        <dbReference type="Proteomes" id="UP000320216"/>
    </source>
</evidence>
<evidence type="ECO:0000259" key="7">
    <source>
        <dbReference type="PROSITE" id="PS51012"/>
    </source>
</evidence>
<comment type="subcellular location">
    <subcellularLocation>
        <location evidence="6">Cell membrane</location>
        <topology evidence="6">Multi-pass membrane protein</topology>
    </subcellularLocation>
    <subcellularLocation>
        <location evidence="1">Membrane</location>
        <topology evidence="1">Multi-pass membrane protein</topology>
    </subcellularLocation>
</comment>
<dbReference type="KEGG" id="huw:FPZ11_09825"/>
<dbReference type="Pfam" id="PF01061">
    <property type="entry name" value="ABC2_membrane"/>
    <property type="match status" value="1"/>
</dbReference>
<reference evidence="8 9" key="1">
    <citation type="submission" date="2019-07" db="EMBL/GenBank/DDBJ databases">
        <title>Full genome sequence of Humibacter sp. WJ7-1.</title>
        <authorList>
            <person name="Im W.-T."/>
        </authorList>
    </citation>
    <scope>NUCLEOTIDE SEQUENCE [LARGE SCALE GENOMIC DNA]</scope>
    <source>
        <strain evidence="8 9">WJ7-1</strain>
    </source>
</reference>
<dbReference type="InterPro" id="IPR051784">
    <property type="entry name" value="Nod_factor_ABC_transporter"/>
</dbReference>
<feature type="transmembrane region" description="Helical" evidence="6">
    <location>
        <begin position="128"/>
        <end position="146"/>
    </location>
</feature>
<protein>
    <recommendedName>
        <fullName evidence="6">Transport permease protein</fullName>
    </recommendedName>
</protein>
<dbReference type="OrthoDB" id="9255971at2"/>